<dbReference type="Gramene" id="ERM97262">
    <property type="protein sequence ID" value="ERM97262"/>
    <property type="gene ID" value="AMTR_s00119p00114820"/>
</dbReference>
<organism evidence="2 3">
    <name type="scientific">Amborella trichopoda</name>
    <dbReference type="NCBI Taxonomy" id="13333"/>
    <lineage>
        <taxon>Eukaryota</taxon>
        <taxon>Viridiplantae</taxon>
        <taxon>Streptophyta</taxon>
        <taxon>Embryophyta</taxon>
        <taxon>Tracheophyta</taxon>
        <taxon>Spermatophyta</taxon>
        <taxon>Magnoliopsida</taxon>
        <taxon>Amborellales</taxon>
        <taxon>Amborellaceae</taxon>
        <taxon>Amborella</taxon>
    </lineage>
</organism>
<sequence length="153" mass="18122">MPWLTHQERMMPDIKEDTDNELSLKEYKAWYNLVSHTIIHNIANPPKDILQPHNQEEEYVVLTHEPQYIMRPRGYRDQLFVPVDMDDVEAMMENLQCEYNDEGVPDEAGDDDVDESSRAMKDLALSTQPAVEEPIRYNTRKKQYQSKRMRPLK</sequence>
<reference evidence="3" key="1">
    <citation type="journal article" date="2013" name="Science">
        <title>The Amborella genome and the evolution of flowering plants.</title>
        <authorList>
            <consortium name="Amborella Genome Project"/>
        </authorList>
    </citation>
    <scope>NUCLEOTIDE SEQUENCE [LARGE SCALE GENOMIC DNA]</scope>
</reference>
<feature type="compositionally biased region" description="Acidic residues" evidence="1">
    <location>
        <begin position="99"/>
        <end position="114"/>
    </location>
</feature>
<dbReference type="AlphaFoldDB" id="W1NND9"/>
<protein>
    <submittedName>
        <fullName evidence="2">Uncharacterized protein</fullName>
    </submittedName>
</protein>
<feature type="compositionally biased region" description="Basic residues" evidence="1">
    <location>
        <begin position="138"/>
        <end position="153"/>
    </location>
</feature>
<feature type="region of interest" description="Disordered" evidence="1">
    <location>
        <begin position="99"/>
        <end position="153"/>
    </location>
</feature>
<evidence type="ECO:0000313" key="2">
    <source>
        <dbReference type="EMBL" id="ERM97262.1"/>
    </source>
</evidence>
<dbReference type="HOGENOM" id="CLU_144385_0_0_1"/>
<evidence type="ECO:0000256" key="1">
    <source>
        <dbReference type="SAM" id="MobiDB-lite"/>
    </source>
</evidence>
<name>W1NND9_AMBTC</name>
<dbReference type="EMBL" id="KI396540">
    <property type="protein sequence ID" value="ERM97262.1"/>
    <property type="molecule type" value="Genomic_DNA"/>
</dbReference>
<dbReference type="Proteomes" id="UP000017836">
    <property type="component" value="Unassembled WGS sequence"/>
</dbReference>
<evidence type="ECO:0000313" key="3">
    <source>
        <dbReference type="Proteomes" id="UP000017836"/>
    </source>
</evidence>
<keyword evidence="3" id="KW-1185">Reference proteome</keyword>
<gene>
    <name evidence="2" type="ORF">AMTR_s00119p00114820</name>
</gene>
<proteinExistence type="predicted"/>
<accession>W1NND9</accession>